<reference evidence="13 14" key="1">
    <citation type="submission" date="2019-12" db="EMBL/GenBank/DDBJ databases">
        <authorList>
            <person name="Huq M.A."/>
        </authorList>
    </citation>
    <scope>NUCLEOTIDE SEQUENCE [LARGE SCALE GENOMIC DNA]</scope>
    <source>
        <strain evidence="13 14">MAH-20</strain>
    </source>
</reference>
<dbReference type="Gene3D" id="3.30.1150.10">
    <property type="match status" value="1"/>
</dbReference>
<evidence type="ECO:0000313" key="13">
    <source>
        <dbReference type="EMBL" id="MVO78406.1"/>
    </source>
</evidence>
<keyword evidence="6 11" id="KW-0812">Transmembrane</keyword>
<keyword evidence="9 11" id="KW-0472">Membrane</keyword>
<evidence type="ECO:0000256" key="5">
    <source>
        <dbReference type="ARBA" id="ARBA00022519"/>
    </source>
</evidence>
<feature type="transmembrane region" description="Helical" evidence="11">
    <location>
        <begin position="12"/>
        <end position="30"/>
    </location>
</feature>
<evidence type="ECO:0000256" key="8">
    <source>
        <dbReference type="ARBA" id="ARBA00022989"/>
    </source>
</evidence>
<dbReference type="RefSeq" id="WP_157027354.1">
    <property type="nucleotide sequence ID" value="NZ_WQMS01000013.1"/>
</dbReference>
<evidence type="ECO:0000256" key="1">
    <source>
        <dbReference type="ARBA" id="ARBA00004383"/>
    </source>
</evidence>
<evidence type="ECO:0000256" key="6">
    <source>
        <dbReference type="ARBA" id="ARBA00022692"/>
    </source>
</evidence>
<comment type="subcellular location">
    <subcellularLocation>
        <location evidence="1">Cell inner membrane</location>
        <topology evidence="1">Single-pass membrane protein</topology>
        <orientation evidence="1">Periplasmic side</orientation>
    </subcellularLocation>
</comment>
<evidence type="ECO:0000256" key="10">
    <source>
        <dbReference type="SAM" id="MobiDB-lite"/>
    </source>
</evidence>
<dbReference type="InterPro" id="IPR006260">
    <property type="entry name" value="TonB/TolA_C"/>
</dbReference>
<gene>
    <name evidence="13" type="ORF">GON01_10735</name>
</gene>
<feature type="domain" description="TonB C-terminal" evidence="12">
    <location>
        <begin position="150"/>
        <end position="242"/>
    </location>
</feature>
<evidence type="ECO:0000256" key="2">
    <source>
        <dbReference type="ARBA" id="ARBA00006555"/>
    </source>
</evidence>
<dbReference type="GO" id="GO:0015031">
    <property type="term" value="P:protein transport"/>
    <property type="evidence" value="ECO:0007669"/>
    <property type="project" value="UniProtKB-KW"/>
</dbReference>
<proteinExistence type="inferred from homology"/>
<evidence type="ECO:0000256" key="4">
    <source>
        <dbReference type="ARBA" id="ARBA00022475"/>
    </source>
</evidence>
<keyword evidence="4" id="KW-1003">Cell membrane</keyword>
<keyword evidence="3" id="KW-0813">Transport</keyword>
<evidence type="ECO:0000259" key="12">
    <source>
        <dbReference type="PROSITE" id="PS52015"/>
    </source>
</evidence>
<name>A0A6I4J259_9SPHN</name>
<dbReference type="PANTHER" id="PTHR33446">
    <property type="entry name" value="PROTEIN TONB-RELATED"/>
    <property type="match status" value="1"/>
</dbReference>
<feature type="region of interest" description="Disordered" evidence="10">
    <location>
        <begin position="53"/>
        <end position="81"/>
    </location>
</feature>
<organism evidence="13 14">
    <name type="scientific">Sphingomonas horti</name>
    <dbReference type="NCBI Taxonomy" id="2682842"/>
    <lineage>
        <taxon>Bacteria</taxon>
        <taxon>Pseudomonadati</taxon>
        <taxon>Pseudomonadota</taxon>
        <taxon>Alphaproteobacteria</taxon>
        <taxon>Sphingomonadales</taxon>
        <taxon>Sphingomonadaceae</taxon>
        <taxon>Sphingomonas</taxon>
    </lineage>
</organism>
<evidence type="ECO:0000256" key="9">
    <source>
        <dbReference type="ARBA" id="ARBA00023136"/>
    </source>
</evidence>
<dbReference type="InterPro" id="IPR037682">
    <property type="entry name" value="TonB_C"/>
</dbReference>
<dbReference type="Pfam" id="PF03544">
    <property type="entry name" value="TonB_C"/>
    <property type="match status" value="1"/>
</dbReference>
<dbReference type="AlphaFoldDB" id="A0A6I4J259"/>
<dbReference type="Proteomes" id="UP000441389">
    <property type="component" value="Unassembled WGS sequence"/>
</dbReference>
<dbReference type="PROSITE" id="PS52015">
    <property type="entry name" value="TONB_CTD"/>
    <property type="match status" value="1"/>
</dbReference>
<keyword evidence="8 11" id="KW-1133">Transmembrane helix</keyword>
<dbReference type="EMBL" id="WQMS01000013">
    <property type="protein sequence ID" value="MVO78406.1"/>
    <property type="molecule type" value="Genomic_DNA"/>
</dbReference>
<keyword evidence="7" id="KW-0653">Protein transport</keyword>
<comment type="caution">
    <text evidence="13">The sequence shown here is derived from an EMBL/GenBank/DDBJ whole genome shotgun (WGS) entry which is preliminary data.</text>
</comment>
<evidence type="ECO:0000256" key="3">
    <source>
        <dbReference type="ARBA" id="ARBA00022448"/>
    </source>
</evidence>
<evidence type="ECO:0000313" key="14">
    <source>
        <dbReference type="Proteomes" id="UP000441389"/>
    </source>
</evidence>
<dbReference type="InterPro" id="IPR051045">
    <property type="entry name" value="TonB-dependent_transducer"/>
</dbReference>
<dbReference type="GO" id="GO:0055085">
    <property type="term" value="P:transmembrane transport"/>
    <property type="evidence" value="ECO:0007669"/>
    <property type="project" value="InterPro"/>
</dbReference>
<dbReference type="GO" id="GO:0005886">
    <property type="term" value="C:plasma membrane"/>
    <property type="evidence" value="ECO:0007669"/>
    <property type="project" value="UniProtKB-SubCell"/>
</dbReference>
<evidence type="ECO:0000256" key="11">
    <source>
        <dbReference type="SAM" id="Phobius"/>
    </source>
</evidence>
<comment type="similarity">
    <text evidence="2">Belongs to the TonB family.</text>
</comment>
<protein>
    <submittedName>
        <fullName evidence="13">TonB family protein</fullName>
    </submittedName>
</protein>
<evidence type="ECO:0000256" key="7">
    <source>
        <dbReference type="ARBA" id="ARBA00022927"/>
    </source>
</evidence>
<accession>A0A6I4J259</accession>
<dbReference type="NCBIfam" id="TIGR01352">
    <property type="entry name" value="tonB_Cterm"/>
    <property type="match status" value="1"/>
</dbReference>
<dbReference type="SUPFAM" id="SSF74653">
    <property type="entry name" value="TolA/TonB C-terminal domain"/>
    <property type="match status" value="1"/>
</dbReference>
<keyword evidence="14" id="KW-1185">Reference proteome</keyword>
<keyword evidence="5" id="KW-0997">Cell inner membrane</keyword>
<sequence length="257" mass="27012">MYVEQRWSKERAASVAGVALVHVLLAYALIAGLRAELPRRVVETLKTFDVLPVHERPKPPTPIPHRIKSPRPEGEASPPNLRAEPTQIVLPPPVVQLPPPTPVMVAPIAGVANAPSAGSADIPGPGYGAGGFGNGRGAGGRGNGDGGGGWVAPRQVKGRIKDSDYPASAGEAGLGGTVGVRYEVGVDGRVTGCEVTRSSGSVDLDNTACRLIVERFRFKPSRDPSGQAVPATIVQNHTWMIQQLPPEEGEETEGWPR</sequence>